<organism evidence="2 3">
    <name type="scientific">Porphyromonas macacae</name>
    <dbReference type="NCBI Taxonomy" id="28115"/>
    <lineage>
        <taxon>Bacteria</taxon>
        <taxon>Pseudomonadati</taxon>
        <taxon>Bacteroidota</taxon>
        <taxon>Bacteroidia</taxon>
        <taxon>Bacteroidales</taxon>
        <taxon>Porphyromonadaceae</taxon>
        <taxon>Porphyromonas</taxon>
    </lineage>
</organism>
<sequence length="591" mass="67172">MKRLNYIYIVAYLLMAPGFLGAQNTKDNATKTPDTLRRELTVITDRKITLDNRRGFPLSIKGKSPHIEPFTGSLQSPPSGNTLYAIPLGESLNPMAEEFETSTKKGFVNFGLGLKHNFRGDFGYRFINKENRTFDIFAANRSTDAPVSTTAVNQDTKALDFQTLAGLRYKENGEIWNFGFTGTYLHRFYNFYGIIPNGGTIADTYTPYAYETPNDAKTHRIALRLDLEKKSESLLSAASKGYVSYNFLSKGTNMLQKTYHLKEHHLQAYNDLYTKISHSFSAGILGQVNFIVQNQEEGLRFSEKEKQSNPFLSLSGTPYLKVANSYDDLSWSLLAGIGISFNVKPYTKLLLTPKVSFDLSFGKYWQLQSEIEGGFIHHTLYETLSAMPFLTPDYSLRHANEKINARIALKGIVNSNISIRFFGEYSKKDHDLFFNPNTLPNIDTDNRQVFFKPYYANTSRWSLGGMFGYKMGSIWETELGVKYNNYSSEESVILSAVPTFESNAKISLRPLQKVTISIGYDMLSGRKSYDPYGNEFSLKDMHLITCHANYRFNQTFSVYLNGAGQLNGKTERFWGYYHQNYYVLGGVNINF</sequence>
<evidence type="ECO:0000313" key="2">
    <source>
        <dbReference type="EMBL" id="SUB89695.1"/>
    </source>
</evidence>
<keyword evidence="1" id="KW-0732">Signal</keyword>
<evidence type="ECO:0008006" key="4">
    <source>
        <dbReference type="Google" id="ProtNLM"/>
    </source>
</evidence>
<feature type="chain" id="PRO_5016639115" description="TonB-dependent receptor" evidence="1">
    <location>
        <begin position="23"/>
        <end position="591"/>
    </location>
</feature>
<dbReference type="Proteomes" id="UP000254156">
    <property type="component" value="Unassembled WGS sequence"/>
</dbReference>
<reference evidence="2 3" key="1">
    <citation type="submission" date="2018-06" db="EMBL/GenBank/DDBJ databases">
        <authorList>
            <consortium name="Pathogen Informatics"/>
            <person name="Doyle S."/>
        </authorList>
    </citation>
    <scope>NUCLEOTIDE SEQUENCE [LARGE SCALE GENOMIC DNA]</scope>
    <source>
        <strain evidence="2 3">NCTC11632</strain>
    </source>
</reference>
<proteinExistence type="predicted"/>
<accession>A0A379EAJ6</accession>
<gene>
    <name evidence="2" type="ORF">NCTC11632_01820</name>
</gene>
<dbReference type="AlphaFoldDB" id="A0A379EAJ6"/>
<evidence type="ECO:0000256" key="1">
    <source>
        <dbReference type="SAM" id="SignalP"/>
    </source>
</evidence>
<dbReference type="EMBL" id="UGTF01000002">
    <property type="protein sequence ID" value="SUB89695.1"/>
    <property type="molecule type" value="Genomic_DNA"/>
</dbReference>
<name>A0A379EAJ6_9PORP</name>
<protein>
    <recommendedName>
        <fullName evidence="4">TonB-dependent receptor</fullName>
    </recommendedName>
</protein>
<dbReference type="RefSeq" id="WP_025003644.1">
    <property type="nucleotide sequence ID" value="NZ_UGTF01000002.1"/>
</dbReference>
<evidence type="ECO:0000313" key="3">
    <source>
        <dbReference type="Proteomes" id="UP000254156"/>
    </source>
</evidence>
<feature type="signal peptide" evidence="1">
    <location>
        <begin position="1"/>
        <end position="22"/>
    </location>
</feature>